<keyword evidence="3" id="KW-1185">Reference proteome</keyword>
<dbReference type="Proteomes" id="UP000299102">
    <property type="component" value="Unassembled WGS sequence"/>
</dbReference>
<dbReference type="EMBL" id="BGZK01000024">
    <property type="protein sequence ID" value="GBP07075.1"/>
    <property type="molecule type" value="Genomic_DNA"/>
</dbReference>
<evidence type="ECO:0000313" key="2">
    <source>
        <dbReference type="EMBL" id="GBP07075.1"/>
    </source>
</evidence>
<feature type="region of interest" description="Disordered" evidence="1">
    <location>
        <begin position="1"/>
        <end position="27"/>
    </location>
</feature>
<evidence type="ECO:0000313" key="3">
    <source>
        <dbReference type="Proteomes" id="UP000299102"/>
    </source>
</evidence>
<gene>
    <name evidence="2" type="ORF">EVAR_4485_1</name>
</gene>
<sequence>MYARPSRKYLHERTTGPCAARPQRCRGSGRSRLRFDTYETKPKALLANARVASVTCTRASQCVKSQRINGPILSSHGKHENKRQFIDGGCRSGIQEQPFGR</sequence>
<dbReference type="AlphaFoldDB" id="A0A4C1SYR9"/>
<accession>A0A4C1SYR9</accession>
<comment type="caution">
    <text evidence="2">The sequence shown here is derived from an EMBL/GenBank/DDBJ whole genome shotgun (WGS) entry which is preliminary data.</text>
</comment>
<proteinExistence type="predicted"/>
<name>A0A4C1SYR9_EUMVA</name>
<protein>
    <submittedName>
        <fullName evidence="2">Uncharacterized protein</fullName>
    </submittedName>
</protein>
<evidence type="ECO:0000256" key="1">
    <source>
        <dbReference type="SAM" id="MobiDB-lite"/>
    </source>
</evidence>
<reference evidence="2 3" key="1">
    <citation type="journal article" date="2019" name="Commun. Biol.">
        <title>The bagworm genome reveals a unique fibroin gene that provides high tensile strength.</title>
        <authorList>
            <person name="Kono N."/>
            <person name="Nakamura H."/>
            <person name="Ohtoshi R."/>
            <person name="Tomita M."/>
            <person name="Numata K."/>
            <person name="Arakawa K."/>
        </authorList>
    </citation>
    <scope>NUCLEOTIDE SEQUENCE [LARGE SCALE GENOMIC DNA]</scope>
</reference>
<organism evidence="2 3">
    <name type="scientific">Eumeta variegata</name>
    <name type="common">Bagworm moth</name>
    <name type="synonym">Eumeta japonica</name>
    <dbReference type="NCBI Taxonomy" id="151549"/>
    <lineage>
        <taxon>Eukaryota</taxon>
        <taxon>Metazoa</taxon>
        <taxon>Ecdysozoa</taxon>
        <taxon>Arthropoda</taxon>
        <taxon>Hexapoda</taxon>
        <taxon>Insecta</taxon>
        <taxon>Pterygota</taxon>
        <taxon>Neoptera</taxon>
        <taxon>Endopterygota</taxon>
        <taxon>Lepidoptera</taxon>
        <taxon>Glossata</taxon>
        <taxon>Ditrysia</taxon>
        <taxon>Tineoidea</taxon>
        <taxon>Psychidae</taxon>
        <taxon>Oiketicinae</taxon>
        <taxon>Eumeta</taxon>
    </lineage>
</organism>
<feature type="region of interest" description="Disordered" evidence="1">
    <location>
        <begin position="70"/>
        <end position="101"/>
    </location>
</feature>